<evidence type="ECO:0000256" key="5">
    <source>
        <dbReference type="ARBA" id="ARBA00022729"/>
    </source>
</evidence>
<dbReference type="SUPFAM" id="SSF52743">
    <property type="entry name" value="Subtilisin-like"/>
    <property type="match status" value="1"/>
</dbReference>
<dbReference type="PANTHER" id="PTHR10795">
    <property type="entry name" value="PROPROTEIN CONVERTASE SUBTILISIN/KEXIN"/>
    <property type="match status" value="1"/>
</dbReference>
<evidence type="ECO:0000256" key="6">
    <source>
        <dbReference type="ARBA" id="ARBA00022801"/>
    </source>
</evidence>
<dbReference type="Pfam" id="PF17766">
    <property type="entry name" value="fn3_6"/>
    <property type="match status" value="1"/>
</dbReference>
<evidence type="ECO:0008006" key="13">
    <source>
        <dbReference type="Google" id="ProtNLM"/>
    </source>
</evidence>
<keyword evidence="5" id="KW-0732">Signal</keyword>
<dbReference type="InterPro" id="IPR041469">
    <property type="entry name" value="Subtilisin-like_FN3"/>
</dbReference>
<evidence type="ECO:0000256" key="8">
    <source>
        <dbReference type="PIRSR" id="PIRSR615500-1"/>
    </source>
</evidence>
<keyword evidence="4 9" id="KW-0645">Protease</keyword>
<feature type="domain" description="Peptidase S8/S53" evidence="10">
    <location>
        <begin position="47"/>
        <end position="505"/>
    </location>
</feature>
<dbReference type="Pfam" id="PF00082">
    <property type="entry name" value="Peptidase_S8"/>
    <property type="match status" value="1"/>
</dbReference>
<dbReference type="InterPro" id="IPR045051">
    <property type="entry name" value="SBT"/>
</dbReference>
<dbReference type="CDD" id="cd02120">
    <property type="entry name" value="PA_subtilisin_like"/>
    <property type="match status" value="1"/>
</dbReference>
<feature type="active site" description="Charge relay system" evidence="8 9">
    <location>
        <position position="54"/>
    </location>
</feature>
<dbReference type="InterPro" id="IPR023828">
    <property type="entry name" value="Peptidase_S8_Ser-AS"/>
</dbReference>
<dbReference type="GO" id="GO:0004252">
    <property type="term" value="F:serine-type endopeptidase activity"/>
    <property type="evidence" value="ECO:0000318"/>
    <property type="project" value="GO_Central"/>
</dbReference>
<dbReference type="Gene3D" id="2.60.40.2310">
    <property type="match status" value="1"/>
</dbReference>
<organism evidence="12">
    <name type="scientific">Manihot esculenta</name>
    <name type="common">Cassava</name>
    <name type="synonym">Jatropha manihot</name>
    <dbReference type="NCBI Taxonomy" id="3983"/>
    <lineage>
        <taxon>Eukaryota</taxon>
        <taxon>Viridiplantae</taxon>
        <taxon>Streptophyta</taxon>
        <taxon>Embryophyta</taxon>
        <taxon>Tracheophyta</taxon>
        <taxon>Spermatophyta</taxon>
        <taxon>Magnoliopsida</taxon>
        <taxon>eudicotyledons</taxon>
        <taxon>Gunneridae</taxon>
        <taxon>Pentapetalae</taxon>
        <taxon>rosids</taxon>
        <taxon>fabids</taxon>
        <taxon>Malpighiales</taxon>
        <taxon>Euphorbiaceae</taxon>
        <taxon>Crotonoideae</taxon>
        <taxon>Manihoteae</taxon>
        <taxon>Manihot</taxon>
    </lineage>
</organism>
<feature type="domain" description="Subtilisin-like protease fibronectin type-III" evidence="11">
    <location>
        <begin position="562"/>
        <end position="660"/>
    </location>
</feature>
<proteinExistence type="inferred from homology"/>
<dbReference type="EMBL" id="CM004387">
    <property type="protein sequence ID" value="OAY61154.1"/>
    <property type="molecule type" value="Genomic_DNA"/>
</dbReference>
<evidence type="ECO:0000256" key="7">
    <source>
        <dbReference type="ARBA" id="ARBA00022825"/>
    </source>
</evidence>
<dbReference type="GO" id="GO:0006508">
    <property type="term" value="P:proteolysis"/>
    <property type="evidence" value="ECO:0007669"/>
    <property type="project" value="UniProtKB-KW"/>
</dbReference>
<evidence type="ECO:0000259" key="10">
    <source>
        <dbReference type="Pfam" id="PF00082"/>
    </source>
</evidence>
<evidence type="ECO:0000259" key="11">
    <source>
        <dbReference type="Pfam" id="PF17766"/>
    </source>
</evidence>
<dbReference type="AlphaFoldDB" id="A0A2C9WLX0"/>
<protein>
    <recommendedName>
        <fullName evidence="13">Subtilisin-like protease fibronectin type-III domain-containing protein</fullName>
    </recommendedName>
</protein>
<accession>A0A2C9WLX0</accession>
<evidence type="ECO:0000256" key="2">
    <source>
        <dbReference type="ARBA" id="ARBA00011073"/>
    </source>
</evidence>
<dbReference type="InterPro" id="IPR015500">
    <property type="entry name" value="Peptidase_S8_subtilisin-rel"/>
</dbReference>
<evidence type="ECO:0000256" key="4">
    <source>
        <dbReference type="ARBA" id="ARBA00022670"/>
    </source>
</evidence>
<dbReference type="InterPro" id="IPR036852">
    <property type="entry name" value="Peptidase_S8/S53_dom_sf"/>
</dbReference>
<feature type="active site" description="Charge relay system" evidence="8 9">
    <location>
        <position position="455"/>
    </location>
</feature>
<gene>
    <name evidence="12" type="ORF">MANES_01G167700</name>
</gene>
<dbReference type="PRINTS" id="PR00723">
    <property type="entry name" value="SUBTILISIN"/>
</dbReference>
<dbReference type="Gene3D" id="3.50.30.30">
    <property type="match status" value="1"/>
</dbReference>
<keyword evidence="7 9" id="KW-0720">Serine protease</keyword>
<dbReference type="CDD" id="cd04852">
    <property type="entry name" value="Peptidases_S8_3"/>
    <property type="match status" value="1"/>
</dbReference>
<name>A0A2C9WLX0_MANES</name>
<comment type="similarity">
    <text evidence="2 9">Belongs to the peptidase S8 family.</text>
</comment>
<dbReference type="PROSITE" id="PS00138">
    <property type="entry name" value="SUBTILASE_SER"/>
    <property type="match status" value="1"/>
</dbReference>
<reference evidence="12" key="1">
    <citation type="submission" date="2016-02" db="EMBL/GenBank/DDBJ databases">
        <title>WGS assembly of Manihot esculenta.</title>
        <authorList>
            <person name="Bredeson J.V."/>
            <person name="Prochnik S.E."/>
            <person name="Lyons J.B."/>
            <person name="Schmutz J."/>
            <person name="Grimwood J."/>
            <person name="Vrebalov J."/>
            <person name="Bart R.S."/>
            <person name="Amuge T."/>
            <person name="Ferguson M.E."/>
            <person name="Green R."/>
            <person name="Putnam N."/>
            <person name="Stites J."/>
            <person name="Rounsley S."/>
            <person name="Rokhsar D.S."/>
        </authorList>
    </citation>
    <scope>NUCLEOTIDE SEQUENCE [LARGE SCALE GENOMIC DNA]</scope>
    <source>
        <tissue evidence="12">Leaf</tissue>
    </source>
</reference>
<dbReference type="Gene3D" id="3.40.50.200">
    <property type="entry name" value="Peptidase S8/S53 domain"/>
    <property type="match status" value="1"/>
</dbReference>
<evidence type="ECO:0000256" key="3">
    <source>
        <dbReference type="ARBA" id="ARBA00022525"/>
    </source>
</evidence>
<keyword evidence="6 9" id="KW-0378">Hydrolase</keyword>
<dbReference type="PROSITE" id="PS51892">
    <property type="entry name" value="SUBTILASE"/>
    <property type="match status" value="1"/>
</dbReference>
<keyword evidence="3" id="KW-0964">Secreted</keyword>
<evidence type="ECO:0000256" key="9">
    <source>
        <dbReference type="PROSITE-ProRule" id="PRU01240"/>
    </source>
</evidence>
<feature type="active site" description="Charge relay system" evidence="8 9">
    <location>
        <position position="113"/>
    </location>
</feature>
<evidence type="ECO:0000313" key="12">
    <source>
        <dbReference type="EMBL" id="OAY61154.1"/>
    </source>
</evidence>
<evidence type="ECO:0000256" key="1">
    <source>
        <dbReference type="ARBA" id="ARBA00004613"/>
    </source>
</evidence>
<dbReference type="GO" id="GO:0005576">
    <property type="term" value="C:extracellular region"/>
    <property type="evidence" value="ECO:0000318"/>
    <property type="project" value="GO_Central"/>
</dbReference>
<dbReference type="InterPro" id="IPR034197">
    <property type="entry name" value="Peptidases_S8_3"/>
</dbReference>
<sequence length="663" mass="70562">MQRLAGMKGVVSVFPSRTFRVQTTRSWDFIGLPENISRNPTSDRLSDTIVGVIDTGIWPESASFSDEGFGPAPKKWKGKCAGGRNFTCNNKIIGARFYSSRGSADSARDDTGHGSHTASTAAGSKVKDANFYGLAKGIARGGVSSARIAAYKACNADGGCEGVDILAAFDDAIADGVDILTVSLGSDAPIDVSVDEIAIGSFHAMQNGILTVNSAGNSGPKVRSVSSVAPWMLSIAASSTDRKFIDKVVLGNGKTLLGSSINSFNLKRKKFPLVYGSQATSLCSEVGARSCSEFCINSTLVKGKIVLCDNFNGNSEVHRAGALGTILRASQFDNIAFVVPLPASALTSEDYSLVTSYLRSTKSPEASILKSEVITDSTAPVVASFSSRGPNAIAPDIMKVYSRSLLCNRLCLIEELQYAQVRFKTISARPAYIPVVSPSSGDRRRVEYNILSGTSMSCPHAAAVAAYVKAFHPDWSPSAIKSAIMTTALPMNATNNPDAEFAYGSGHINPLKAVQPGLVYETLKDDYVKLLCSMGYDTGSVRGITGDNSSCPKGSDEASLKDFNYPSLTSRVSIGESFRVKFHRTVKNVGPAKSTYQAIIYPKSELNITVKPPVLSFQSKNEKQSFDVTVAGRSLQVGAMVSTSLVWSDGTRRVRSPIIVHAK</sequence>
<dbReference type="InterPro" id="IPR000209">
    <property type="entry name" value="Peptidase_S8/S53_dom"/>
</dbReference>
<comment type="subcellular location">
    <subcellularLocation>
        <location evidence="1">Secreted</location>
    </subcellularLocation>
</comment>